<evidence type="ECO:0000313" key="13">
    <source>
        <dbReference type="Proteomes" id="UP000231259"/>
    </source>
</evidence>
<comment type="caution">
    <text evidence="12">The sequence shown here is derived from an EMBL/GenBank/DDBJ whole genome shotgun (WGS) entry which is preliminary data.</text>
</comment>
<dbReference type="InterPro" id="IPR027417">
    <property type="entry name" value="P-loop_NTPase"/>
</dbReference>
<keyword evidence="7" id="KW-0067">ATP-binding</keyword>
<evidence type="ECO:0000256" key="1">
    <source>
        <dbReference type="ARBA" id="ARBA00004202"/>
    </source>
</evidence>
<evidence type="ECO:0000256" key="2">
    <source>
        <dbReference type="ARBA" id="ARBA00005417"/>
    </source>
</evidence>
<dbReference type="CDD" id="cd03214">
    <property type="entry name" value="ABC_Iron-Siderophores_B12_Hemin"/>
    <property type="match status" value="1"/>
</dbReference>
<gene>
    <name evidence="12" type="ORF">P775_05195</name>
</gene>
<dbReference type="GO" id="GO:0005524">
    <property type="term" value="F:ATP binding"/>
    <property type="evidence" value="ECO:0007669"/>
    <property type="project" value="UniProtKB-KW"/>
</dbReference>
<dbReference type="GO" id="GO:0005886">
    <property type="term" value="C:plasma membrane"/>
    <property type="evidence" value="ECO:0007669"/>
    <property type="project" value="UniProtKB-SubCell"/>
</dbReference>
<dbReference type="FunFam" id="3.40.50.300:FF:000134">
    <property type="entry name" value="Iron-enterobactin ABC transporter ATP-binding protein"/>
    <property type="match status" value="1"/>
</dbReference>
<keyword evidence="6" id="KW-0547">Nucleotide-binding</keyword>
<name>A0A2G8RIG1_9RHOB</name>
<dbReference type="EMBL" id="AWWI01000042">
    <property type="protein sequence ID" value="PIL21386.1"/>
    <property type="molecule type" value="Genomic_DNA"/>
</dbReference>
<dbReference type="AlphaFoldDB" id="A0A2G8RIG1"/>
<evidence type="ECO:0000259" key="11">
    <source>
        <dbReference type="PROSITE" id="PS50893"/>
    </source>
</evidence>
<dbReference type="SMART" id="SM00382">
    <property type="entry name" value="AAA"/>
    <property type="match status" value="1"/>
</dbReference>
<keyword evidence="5" id="KW-0410">Iron transport</keyword>
<dbReference type="InterPro" id="IPR051535">
    <property type="entry name" value="Siderophore_ABC-ATPase"/>
</dbReference>
<evidence type="ECO:0000256" key="6">
    <source>
        <dbReference type="ARBA" id="ARBA00022741"/>
    </source>
</evidence>
<keyword evidence="9" id="KW-0406">Ion transport</keyword>
<evidence type="ECO:0000256" key="3">
    <source>
        <dbReference type="ARBA" id="ARBA00022448"/>
    </source>
</evidence>
<evidence type="ECO:0000313" key="12">
    <source>
        <dbReference type="EMBL" id="PIL21386.1"/>
    </source>
</evidence>
<proteinExistence type="inferred from homology"/>
<evidence type="ECO:0000256" key="8">
    <source>
        <dbReference type="ARBA" id="ARBA00023004"/>
    </source>
</evidence>
<accession>A0A2G8RIG1</accession>
<dbReference type="RefSeq" id="WP_099909929.1">
    <property type="nucleotide sequence ID" value="NZ_AWWI01000042.1"/>
</dbReference>
<dbReference type="InterPro" id="IPR017871">
    <property type="entry name" value="ABC_transporter-like_CS"/>
</dbReference>
<dbReference type="Gene3D" id="3.40.50.300">
    <property type="entry name" value="P-loop containing nucleotide triphosphate hydrolases"/>
    <property type="match status" value="1"/>
</dbReference>
<keyword evidence="10" id="KW-0472">Membrane</keyword>
<comment type="subcellular location">
    <subcellularLocation>
        <location evidence="1">Cell membrane</location>
        <topology evidence="1">Peripheral membrane protein</topology>
    </subcellularLocation>
</comment>
<dbReference type="Proteomes" id="UP000231259">
    <property type="component" value="Unassembled WGS sequence"/>
</dbReference>
<evidence type="ECO:0000256" key="7">
    <source>
        <dbReference type="ARBA" id="ARBA00022840"/>
    </source>
</evidence>
<dbReference type="GO" id="GO:0006826">
    <property type="term" value="P:iron ion transport"/>
    <property type="evidence" value="ECO:0007669"/>
    <property type="project" value="UniProtKB-KW"/>
</dbReference>
<evidence type="ECO:0000256" key="9">
    <source>
        <dbReference type="ARBA" id="ARBA00023065"/>
    </source>
</evidence>
<dbReference type="PROSITE" id="PS50893">
    <property type="entry name" value="ABC_TRANSPORTER_2"/>
    <property type="match status" value="1"/>
</dbReference>
<dbReference type="GO" id="GO:0016887">
    <property type="term" value="F:ATP hydrolysis activity"/>
    <property type="evidence" value="ECO:0007669"/>
    <property type="project" value="InterPro"/>
</dbReference>
<dbReference type="SUPFAM" id="SSF52540">
    <property type="entry name" value="P-loop containing nucleoside triphosphate hydrolases"/>
    <property type="match status" value="1"/>
</dbReference>
<evidence type="ECO:0000256" key="10">
    <source>
        <dbReference type="ARBA" id="ARBA00023136"/>
    </source>
</evidence>
<comment type="similarity">
    <text evidence="2">Belongs to the ABC transporter superfamily.</text>
</comment>
<protein>
    <recommendedName>
        <fullName evidence="11">ABC transporter domain-containing protein</fullName>
    </recommendedName>
</protein>
<dbReference type="Pfam" id="PF00005">
    <property type="entry name" value="ABC_tran"/>
    <property type="match status" value="1"/>
</dbReference>
<evidence type="ECO:0000256" key="4">
    <source>
        <dbReference type="ARBA" id="ARBA00022475"/>
    </source>
</evidence>
<dbReference type="PROSITE" id="PS00211">
    <property type="entry name" value="ABC_TRANSPORTER_1"/>
    <property type="match status" value="1"/>
</dbReference>
<organism evidence="12 13">
    <name type="scientific">Puniceibacterium antarcticum</name>
    <dbReference type="NCBI Taxonomy" id="1206336"/>
    <lineage>
        <taxon>Bacteria</taxon>
        <taxon>Pseudomonadati</taxon>
        <taxon>Pseudomonadota</taxon>
        <taxon>Alphaproteobacteria</taxon>
        <taxon>Rhodobacterales</taxon>
        <taxon>Paracoccaceae</taxon>
        <taxon>Puniceibacterium</taxon>
    </lineage>
</organism>
<sequence length="256" mass="27516">MSLRAEALTLGYRDRRVIDALDLDLPRGGMTTILGPNGCGKSTLLRALARLIAPRSGQVTLDGRNIHALPSRALAREMAILPQSPLAPDGITVGDLVKRGRTPWRGFLAPWNDRDAAACTEALAAVALLDLADRPLDELSGGQRQRAWIALVLAQQAQVLLLDEPTTFLDLVHQMDVLTLLRQRNRDTGLTVISVLHDLNLAARFSDTLVLLGPDGLVATGNPQEVLTPDRLMTAFGLRAQIAADPVAGSPMVIPL</sequence>
<keyword evidence="13" id="KW-1185">Reference proteome</keyword>
<dbReference type="PANTHER" id="PTHR42771:SF2">
    <property type="entry name" value="IRON(3+)-HYDROXAMATE IMPORT ATP-BINDING PROTEIN FHUC"/>
    <property type="match status" value="1"/>
</dbReference>
<reference evidence="12 13" key="1">
    <citation type="submission" date="2013-09" db="EMBL/GenBank/DDBJ databases">
        <title>Genome sequencing of Phaeobacter antarcticus sp. nov. SM1211.</title>
        <authorList>
            <person name="Zhang X.-Y."/>
            <person name="Liu C."/>
            <person name="Chen X.-L."/>
            <person name="Xie B.-B."/>
            <person name="Qin Q.-L."/>
            <person name="Rong J.-C."/>
            <person name="Zhang Y.-Z."/>
        </authorList>
    </citation>
    <scope>NUCLEOTIDE SEQUENCE [LARGE SCALE GENOMIC DNA]</scope>
    <source>
        <strain evidence="12 13">SM1211</strain>
    </source>
</reference>
<dbReference type="InterPro" id="IPR003439">
    <property type="entry name" value="ABC_transporter-like_ATP-bd"/>
</dbReference>
<dbReference type="OrthoDB" id="9805601at2"/>
<keyword evidence="4" id="KW-1003">Cell membrane</keyword>
<keyword evidence="3" id="KW-0813">Transport</keyword>
<keyword evidence="8" id="KW-0408">Iron</keyword>
<feature type="domain" description="ABC transporter" evidence="11">
    <location>
        <begin position="3"/>
        <end position="239"/>
    </location>
</feature>
<dbReference type="PANTHER" id="PTHR42771">
    <property type="entry name" value="IRON(3+)-HYDROXAMATE IMPORT ATP-BINDING PROTEIN FHUC"/>
    <property type="match status" value="1"/>
</dbReference>
<evidence type="ECO:0000256" key="5">
    <source>
        <dbReference type="ARBA" id="ARBA00022496"/>
    </source>
</evidence>
<dbReference type="InterPro" id="IPR003593">
    <property type="entry name" value="AAA+_ATPase"/>
</dbReference>